<dbReference type="Pfam" id="PF00650">
    <property type="entry name" value="CRAL_TRIO"/>
    <property type="match status" value="1"/>
</dbReference>
<dbReference type="InterPro" id="IPR011074">
    <property type="entry name" value="CRAL/TRIO_N_dom"/>
</dbReference>
<dbReference type="SMART" id="SM00240">
    <property type="entry name" value="FHA"/>
    <property type="match status" value="1"/>
</dbReference>
<keyword evidence="7" id="KW-0175">Coiled coil</keyword>
<dbReference type="SUPFAM" id="SSF49879">
    <property type="entry name" value="SMAD/FHA domain"/>
    <property type="match status" value="1"/>
</dbReference>
<dbReference type="EMBL" id="LR881467">
    <property type="protein sequence ID" value="CAD5319120.1"/>
    <property type="molecule type" value="Genomic_DNA"/>
</dbReference>
<keyword evidence="3" id="KW-0813">Transport</keyword>
<feature type="region of interest" description="Disordered" evidence="9">
    <location>
        <begin position="558"/>
        <end position="589"/>
    </location>
</feature>
<dbReference type="CDD" id="cd00060">
    <property type="entry name" value="FHA"/>
    <property type="match status" value="1"/>
</dbReference>
<dbReference type="Pfam" id="PF00498">
    <property type="entry name" value="FHA"/>
    <property type="match status" value="1"/>
</dbReference>
<dbReference type="SMART" id="SM01100">
    <property type="entry name" value="CRAL_TRIO_N"/>
    <property type="match status" value="1"/>
</dbReference>
<comment type="subcellular location">
    <subcellularLocation>
        <location evidence="1">Cell membrane</location>
        <topology evidence="1">Peripheral membrane protein</topology>
    </subcellularLocation>
    <subcellularLocation>
        <location evidence="2">Golgi apparatus membrane</location>
        <topology evidence="2">Peripheral membrane protein</topology>
    </subcellularLocation>
</comment>
<dbReference type="Gene3D" id="1.10.8.20">
    <property type="entry name" value="N-terminal domain of phosphatidylinositol transfer protein sec14p"/>
    <property type="match status" value="1"/>
</dbReference>
<feature type="region of interest" description="Disordered" evidence="9">
    <location>
        <begin position="1"/>
        <end position="76"/>
    </location>
</feature>
<feature type="compositionally biased region" description="Basic and acidic residues" evidence="9">
    <location>
        <begin position="17"/>
        <end position="32"/>
    </location>
</feature>
<evidence type="ECO:0000259" key="10">
    <source>
        <dbReference type="PROSITE" id="PS50006"/>
    </source>
</evidence>
<evidence type="ECO:0000256" key="6">
    <source>
        <dbReference type="ARBA" id="ARBA00023034"/>
    </source>
</evidence>
<evidence type="ECO:0000256" key="8">
    <source>
        <dbReference type="ARBA" id="ARBA00038020"/>
    </source>
</evidence>
<dbReference type="CDD" id="cd00170">
    <property type="entry name" value="SEC14"/>
    <property type="match status" value="1"/>
</dbReference>
<keyword evidence="4" id="KW-1003">Cell membrane</keyword>
<feature type="compositionally biased region" description="Basic and acidic residues" evidence="9">
    <location>
        <begin position="56"/>
        <end position="75"/>
    </location>
</feature>
<dbReference type="Pfam" id="PF03765">
    <property type="entry name" value="CRAL_TRIO_N"/>
    <property type="match status" value="1"/>
</dbReference>
<dbReference type="InterPro" id="IPR036865">
    <property type="entry name" value="CRAL-TRIO_dom_sf"/>
</dbReference>
<feature type="domain" description="FHA" evidence="10">
    <location>
        <begin position="748"/>
        <end position="798"/>
    </location>
</feature>
<evidence type="ECO:0000256" key="5">
    <source>
        <dbReference type="ARBA" id="ARBA00022927"/>
    </source>
</evidence>
<dbReference type="InterPro" id="IPR036273">
    <property type="entry name" value="CRAL/TRIO_N_dom_sf"/>
</dbReference>
<dbReference type="PANTHER" id="PTHR45657">
    <property type="entry name" value="CRAL-TRIO DOMAIN-CONTAINING PROTEIN YKL091C-RELATED"/>
    <property type="match status" value="1"/>
</dbReference>
<dbReference type="InterPro" id="IPR000253">
    <property type="entry name" value="FHA_dom"/>
</dbReference>
<evidence type="ECO:0000313" key="12">
    <source>
        <dbReference type="EMBL" id="CAD5319120.1"/>
    </source>
</evidence>
<gene>
    <name evidence="12" type="ORF">AT9943_LOCUS7317</name>
</gene>
<dbReference type="AlphaFoldDB" id="A0A7G2EBX1"/>
<keyword evidence="5" id="KW-0653">Protein transport</keyword>
<organism evidence="12 13">
    <name type="scientific">Arabidopsis thaliana</name>
    <name type="common">Mouse-ear cress</name>
    <dbReference type="NCBI Taxonomy" id="3702"/>
    <lineage>
        <taxon>Eukaryota</taxon>
        <taxon>Viridiplantae</taxon>
        <taxon>Streptophyta</taxon>
        <taxon>Embryophyta</taxon>
        <taxon>Tracheophyta</taxon>
        <taxon>Spermatophyta</taxon>
        <taxon>Magnoliopsida</taxon>
        <taxon>eudicotyledons</taxon>
        <taxon>Gunneridae</taxon>
        <taxon>Pentapetalae</taxon>
        <taxon>rosids</taxon>
        <taxon>malvids</taxon>
        <taxon>Brassicales</taxon>
        <taxon>Brassicaceae</taxon>
        <taxon>Camelineae</taxon>
        <taxon>Arabidopsis</taxon>
    </lineage>
</organism>
<dbReference type="PROSITE" id="PS50191">
    <property type="entry name" value="CRAL_TRIO"/>
    <property type="match status" value="1"/>
</dbReference>
<dbReference type="PROSITE" id="PS50006">
    <property type="entry name" value="FHA_DOMAIN"/>
    <property type="match status" value="1"/>
</dbReference>
<evidence type="ECO:0000256" key="1">
    <source>
        <dbReference type="ARBA" id="ARBA00004202"/>
    </source>
</evidence>
<evidence type="ECO:0000256" key="7">
    <source>
        <dbReference type="ARBA" id="ARBA00023054"/>
    </source>
</evidence>
<dbReference type="GO" id="GO:0015031">
    <property type="term" value="P:protein transport"/>
    <property type="evidence" value="ECO:0007669"/>
    <property type="project" value="UniProtKB-KW"/>
</dbReference>
<evidence type="ECO:0000256" key="3">
    <source>
        <dbReference type="ARBA" id="ARBA00022448"/>
    </source>
</evidence>
<dbReference type="SMART" id="SM00516">
    <property type="entry name" value="SEC14"/>
    <property type="match status" value="1"/>
</dbReference>
<dbReference type="InterPro" id="IPR001251">
    <property type="entry name" value="CRAL-TRIO_dom"/>
</dbReference>
<dbReference type="GO" id="GO:0005886">
    <property type="term" value="C:plasma membrane"/>
    <property type="evidence" value="ECO:0007669"/>
    <property type="project" value="UniProtKB-SubCell"/>
</dbReference>
<dbReference type="SUPFAM" id="SSF46938">
    <property type="entry name" value="CRAL/TRIO N-terminal domain"/>
    <property type="match status" value="1"/>
</dbReference>
<evidence type="ECO:0000256" key="2">
    <source>
        <dbReference type="ARBA" id="ARBA00004395"/>
    </source>
</evidence>
<dbReference type="PANTHER" id="PTHR45657:SF16">
    <property type="entry name" value="PHOSPHATIDYLINOSITOL_PHOSPHATIDYLCHOLINE TRANSFER PROTEIN SFH8"/>
    <property type="match status" value="1"/>
</dbReference>
<dbReference type="InterPro" id="IPR008984">
    <property type="entry name" value="SMAD_FHA_dom_sf"/>
</dbReference>
<keyword evidence="6" id="KW-0333">Golgi apparatus</keyword>
<evidence type="ECO:0000256" key="9">
    <source>
        <dbReference type="SAM" id="MobiDB-lite"/>
    </source>
</evidence>
<reference evidence="12 13" key="1">
    <citation type="submission" date="2020-09" db="EMBL/GenBank/DDBJ databases">
        <authorList>
            <person name="Ashkenazy H."/>
        </authorList>
    </citation>
    <scope>NUCLEOTIDE SEQUENCE [LARGE SCALE GENOMIC DNA]</scope>
    <source>
        <strain evidence="13">cv. Cdm-0</strain>
    </source>
</reference>
<name>A0A7G2EBX1_ARATH</name>
<dbReference type="FunFam" id="3.40.525.10:FF:000011">
    <property type="entry name" value="SEC14 cytosolic factor"/>
    <property type="match status" value="1"/>
</dbReference>
<feature type="compositionally biased region" description="Basic residues" evidence="9">
    <location>
        <begin position="91"/>
        <end position="101"/>
    </location>
</feature>
<feature type="region of interest" description="Disordered" evidence="9">
    <location>
        <begin position="91"/>
        <end position="110"/>
    </location>
</feature>
<dbReference type="SUPFAM" id="SSF52087">
    <property type="entry name" value="CRAL/TRIO domain"/>
    <property type="match status" value="1"/>
</dbReference>
<dbReference type="Gene3D" id="3.40.525.10">
    <property type="entry name" value="CRAL-TRIO lipid binding domain"/>
    <property type="match status" value="1"/>
</dbReference>
<keyword evidence="4" id="KW-0472">Membrane</keyword>
<protein>
    <submittedName>
        <fullName evidence="12">(thale cress) hypothetical protein</fullName>
    </submittedName>
</protein>
<feature type="compositionally biased region" description="Polar residues" evidence="9">
    <location>
        <begin position="558"/>
        <end position="569"/>
    </location>
</feature>
<dbReference type="GO" id="GO:0000139">
    <property type="term" value="C:Golgi membrane"/>
    <property type="evidence" value="ECO:0007669"/>
    <property type="project" value="UniProtKB-SubCell"/>
</dbReference>
<accession>A0A7G2EBX1</accession>
<dbReference type="InterPro" id="IPR051026">
    <property type="entry name" value="PI/PC_transfer"/>
</dbReference>
<dbReference type="PRINTS" id="PR00180">
    <property type="entry name" value="CRETINALDHBP"/>
</dbReference>
<evidence type="ECO:0000256" key="4">
    <source>
        <dbReference type="ARBA" id="ARBA00022475"/>
    </source>
</evidence>
<feature type="domain" description="CRAL-TRIO" evidence="11">
    <location>
        <begin position="189"/>
        <end position="374"/>
    </location>
</feature>
<comment type="similarity">
    <text evidence="8">Belongs to the SFH family.</text>
</comment>
<evidence type="ECO:0000259" key="11">
    <source>
        <dbReference type="PROSITE" id="PS50191"/>
    </source>
</evidence>
<evidence type="ECO:0000313" key="13">
    <source>
        <dbReference type="Proteomes" id="UP000516314"/>
    </source>
</evidence>
<dbReference type="Gene3D" id="2.60.200.20">
    <property type="match status" value="1"/>
</dbReference>
<dbReference type="Proteomes" id="UP000516314">
    <property type="component" value="Chromosome 2"/>
</dbReference>
<proteinExistence type="inferred from homology"/>
<sequence>MRGNAGARCVAQVETENGPRSDRTEFQRRKEFNMSGPLDRFARPSFTTGFEGFLSSDEKKERKSDFENSEDERRTRIGSLKKKAINASTKFKHSLKKKSGRRKSDGRVSSVSIEDVRDVEELQAVDAFRQSLLMDELLPDRHDDYHMMLRFLKARKFDVEKAKQMWADMIQWRKEFGTDTIIQDFDFEEINEVLKHYPQCYHGVDKEGRPIYIERLGKVDPNRLMQVTSMDRYVRYHVKEFERSFMIKFPSCTISAKRHIDSSTTILDVQGVGLKNFNKSARDLITRLQKIDGDNYPETLHQMFIINAGPGFRLLWNTVKSFLDPKTSAKIHVLGYKYLSKLLEVIDVKYVNLDPPLFDLELPEFLGGACTCADQGGCMLSDKGPWKNPEIVKMVLHGGAHRARQVVKVLNSEGKVIAYAKPSYTWIKGSDTSTAESGSDAEDIGSPKAIKSFSHLRLTPVREEAKIAGETSLAGSFPGYDEYVPMVDKAVDATWKSFFGLSLFGDLNSYLFPSGALMSPTVPKDHEGIKARVLVMFMAFLMAVFTFFRTVTKKLPATTTSSPAETQGNAIELGSNGEGVKEECRPPSPVPDLTETDLLNCVTKKLTELEGKIGTLQSKPNEMPYEKEELLNAAVCRVDALEAELIATKKALYEALMRQEDNRNNLNGAVSVNCLRENEQISNISFIAKKPRSHAPVVRTTRASLDENQSPTSGGERWLLKPVGDGDTRHIGYKVAMPAPFEISSGQVTIGRLPEKADVVIPVATVSGVHATINTNEKNLLVTDMNSTNGTFIEDKRLIPGVAAPAFPGTRITFGDTNLAIFRVFKLQDSEESIEKPTTE</sequence>
<dbReference type="FunFam" id="2.60.200.20:FF:000063">
    <property type="entry name" value="Predicted protein"/>
    <property type="match status" value="1"/>
</dbReference>